<comment type="subcellular location">
    <subcellularLocation>
        <location evidence="1">Nucleus</location>
        <location evidence="1">Nuclear pore complex</location>
    </subcellularLocation>
</comment>
<keyword evidence="5" id="KW-0653">Protein transport</keyword>
<evidence type="ECO:0000256" key="2">
    <source>
        <dbReference type="ARBA" id="ARBA00011056"/>
    </source>
</evidence>
<evidence type="ECO:0000256" key="6">
    <source>
        <dbReference type="ARBA" id="ARBA00023010"/>
    </source>
</evidence>
<name>A0AA39FZ97_MICHY</name>
<keyword evidence="4" id="KW-0509">mRNA transport</keyword>
<dbReference type="Gene3D" id="1.25.40.510">
    <property type="entry name" value="GLE1-like"/>
    <property type="match status" value="1"/>
</dbReference>
<evidence type="ECO:0000256" key="11">
    <source>
        <dbReference type="ARBA" id="ARBA00029983"/>
    </source>
</evidence>
<evidence type="ECO:0000256" key="5">
    <source>
        <dbReference type="ARBA" id="ARBA00022927"/>
    </source>
</evidence>
<dbReference type="EMBL" id="JAQQBR010000004">
    <property type="protein sequence ID" value="KAK0178607.1"/>
    <property type="molecule type" value="Genomic_DNA"/>
</dbReference>
<keyword evidence="3" id="KW-0813">Transport</keyword>
<dbReference type="AlphaFoldDB" id="A0AA39FZ97"/>
<feature type="coiled-coil region" evidence="13">
    <location>
        <begin position="99"/>
        <end position="199"/>
    </location>
</feature>
<dbReference type="InterPro" id="IPR038506">
    <property type="entry name" value="GLE1-like_sf"/>
</dbReference>
<proteinExistence type="inferred from homology"/>
<dbReference type="GO" id="GO:0044614">
    <property type="term" value="C:nuclear pore cytoplasmic filaments"/>
    <property type="evidence" value="ECO:0007669"/>
    <property type="project" value="TreeGrafter"/>
</dbReference>
<evidence type="ECO:0000256" key="9">
    <source>
        <dbReference type="ARBA" id="ARBA00024680"/>
    </source>
</evidence>
<keyword evidence="6" id="KW-0811">Translocation</keyword>
<evidence type="ECO:0000256" key="14">
    <source>
        <dbReference type="SAM" id="MobiDB-lite"/>
    </source>
</evidence>
<dbReference type="GO" id="GO:0005737">
    <property type="term" value="C:cytoplasm"/>
    <property type="evidence" value="ECO:0007669"/>
    <property type="project" value="TreeGrafter"/>
</dbReference>
<evidence type="ECO:0000256" key="10">
    <source>
        <dbReference type="ARBA" id="ARBA00026227"/>
    </source>
</evidence>
<evidence type="ECO:0000256" key="4">
    <source>
        <dbReference type="ARBA" id="ARBA00022816"/>
    </source>
</evidence>
<keyword evidence="7" id="KW-0906">Nuclear pore complex</keyword>
<sequence>MPSFINISDNSGRNLCDISSDFGNLRISALRKASRISDSVDSVTIGPASVVENNENWNENIENKPNNLNITNKNFEKSTIIPNSSSRSGITFSIKKLLLENETQRREEVRQAIDKRKQQMEKSERALQQEMALMREILATKREREEAAELAKLEAEEEKLAQQSEIKKRHEQQLHVQRMQERKERLEREAEECRILKERETLFQRIRNNLRERCKDVGMLSKTSKDKNSVLQMLGPYTMKLKELSQQIEMINEKARKGELTDYDVHLADQIARQGEEILNDCAAEIARIEAFYEEETAKREHEMKLAAANVQIENAILQQAAQQSYAIDGQTLQQLHHDLEIIQPLDGLPETPPNEIASNAPETGATTTDSSSVETVIYEQDHESFQIYQAAKQFLEQCTESQAFREFKESIATKKFRFECQKAINVPVNTISVINGSHLLDKYNKLRNLLSGRSPLNVNQYPQGPLFCKNLLARNIVSQGETLVSSKSEAAFGIAAVTLALMCDFPDFAELLKAHFYKTCPYLIPHFPSKLQGQSDEEYYTELGYKYIDGVVEKQTKFLTRISGIMRLYATIIVTNRRRGVTCAHPLGLQIAWRWLASTINYEVQPKFADICATLILDMLEVVGNSLWTAYPRQCPKLLNLLRQHYYPQVQNCGGVSGGPVARLEKFLNDSIVNNFIPPPEGQLPPNFW</sequence>
<comment type="function">
    <text evidence="9">Required for the export of mRNAs containing poly(A) tails from the nucleus into the cytoplasm. May be involved in the terminal step of the mRNA transport through the nuclear pore complex (NPC).</text>
</comment>
<evidence type="ECO:0000313" key="16">
    <source>
        <dbReference type="Proteomes" id="UP001168972"/>
    </source>
</evidence>
<feature type="region of interest" description="Disordered" evidence="14">
    <location>
        <begin position="346"/>
        <end position="372"/>
    </location>
</feature>
<dbReference type="Proteomes" id="UP001168972">
    <property type="component" value="Unassembled WGS sequence"/>
</dbReference>
<dbReference type="GO" id="GO:0005543">
    <property type="term" value="F:phospholipid binding"/>
    <property type="evidence" value="ECO:0007669"/>
    <property type="project" value="TreeGrafter"/>
</dbReference>
<comment type="caution">
    <text evidence="15">The sequence shown here is derived from an EMBL/GenBank/DDBJ whole genome shotgun (WGS) entry which is preliminary data.</text>
</comment>
<gene>
    <name evidence="15" type="ORF">PV327_007485</name>
</gene>
<feature type="compositionally biased region" description="Polar residues" evidence="14">
    <location>
        <begin position="357"/>
        <end position="372"/>
    </location>
</feature>
<dbReference type="GO" id="GO:0015031">
    <property type="term" value="P:protein transport"/>
    <property type="evidence" value="ECO:0007669"/>
    <property type="project" value="UniProtKB-KW"/>
</dbReference>
<dbReference type="PANTHER" id="PTHR12960:SF0">
    <property type="entry name" value="MRNA EXPORT FACTOR GLE1"/>
    <property type="match status" value="1"/>
</dbReference>
<accession>A0AA39FZ97</accession>
<dbReference type="GO" id="GO:0016973">
    <property type="term" value="P:poly(A)+ mRNA export from nucleus"/>
    <property type="evidence" value="ECO:0007669"/>
    <property type="project" value="InterPro"/>
</dbReference>
<keyword evidence="8" id="KW-0539">Nucleus</keyword>
<dbReference type="InterPro" id="IPR012476">
    <property type="entry name" value="GLE1"/>
</dbReference>
<keyword evidence="13" id="KW-0175">Coiled coil</keyword>
<evidence type="ECO:0000256" key="12">
    <source>
        <dbReference type="ARBA" id="ARBA00030897"/>
    </source>
</evidence>
<dbReference type="PANTHER" id="PTHR12960">
    <property type="entry name" value="GLE-1-RELATED"/>
    <property type="match status" value="1"/>
</dbReference>
<organism evidence="15 16">
    <name type="scientific">Microctonus hyperodae</name>
    <name type="common">Parasitoid wasp</name>
    <dbReference type="NCBI Taxonomy" id="165561"/>
    <lineage>
        <taxon>Eukaryota</taxon>
        <taxon>Metazoa</taxon>
        <taxon>Ecdysozoa</taxon>
        <taxon>Arthropoda</taxon>
        <taxon>Hexapoda</taxon>
        <taxon>Insecta</taxon>
        <taxon>Pterygota</taxon>
        <taxon>Neoptera</taxon>
        <taxon>Endopterygota</taxon>
        <taxon>Hymenoptera</taxon>
        <taxon>Apocrita</taxon>
        <taxon>Ichneumonoidea</taxon>
        <taxon>Braconidae</taxon>
        <taxon>Euphorinae</taxon>
        <taxon>Microctonus</taxon>
    </lineage>
</organism>
<reference evidence="15" key="2">
    <citation type="submission" date="2023-03" db="EMBL/GenBank/DDBJ databases">
        <authorList>
            <person name="Inwood S.N."/>
            <person name="Skelly J.G."/>
            <person name="Guhlin J."/>
            <person name="Harrop T.W.R."/>
            <person name="Goldson S.G."/>
            <person name="Dearden P.K."/>
        </authorList>
    </citation>
    <scope>NUCLEOTIDE SEQUENCE</scope>
    <source>
        <strain evidence="15">Lincoln</strain>
        <tissue evidence="15">Whole body</tissue>
    </source>
</reference>
<keyword evidence="16" id="KW-1185">Reference proteome</keyword>
<evidence type="ECO:0000256" key="3">
    <source>
        <dbReference type="ARBA" id="ARBA00022448"/>
    </source>
</evidence>
<protein>
    <recommendedName>
        <fullName evidence="10">mRNA export factor GLE1</fullName>
    </recommendedName>
    <alternativeName>
        <fullName evidence="12">GLE1 RNA export mediator</fullName>
    </alternativeName>
    <alternativeName>
        <fullName evidence="11">Nucleoporin GLE1</fullName>
    </alternativeName>
</protein>
<evidence type="ECO:0000256" key="7">
    <source>
        <dbReference type="ARBA" id="ARBA00023132"/>
    </source>
</evidence>
<evidence type="ECO:0000313" key="15">
    <source>
        <dbReference type="EMBL" id="KAK0178607.1"/>
    </source>
</evidence>
<dbReference type="GO" id="GO:0031369">
    <property type="term" value="F:translation initiation factor binding"/>
    <property type="evidence" value="ECO:0007669"/>
    <property type="project" value="TreeGrafter"/>
</dbReference>
<reference evidence="15" key="1">
    <citation type="journal article" date="2023" name="bioRxiv">
        <title>Scaffold-level genome assemblies of two parasitoid biocontrol wasps reveal the parthenogenesis mechanism and an associated novel virus.</title>
        <authorList>
            <person name="Inwood S."/>
            <person name="Skelly J."/>
            <person name="Guhlin J."/>
            <person name="Harrop T."/>
            <person name="Goldson S."/>
            <person name="Dearden P."/>
        </authorList>
    </citation>
    <scope>NUCLEOTIDE SEQUENCE</scope>
    <source>
        <strain evidence="15">Lincoln</strain>
        <tissue evidence="15">Whole body</tissue>
    </source>
</reference>
<evidence type="ECO:0000256" key="13">
    <source>
        <dbReference type="SAM" id="Coils"/>
    </source>
</evidence>
<evidence type="ECO:0000256" key="1">
    <source>
        <dbReference type="ARBA" id="ARBA00004567"/>
    </source>
</evidence>
<dbReference type="Pfam" id="PF07817">
    <property type="entry name" value="GLE1"/>
    <property type="match status" value="1"/>
</dbReference>
<evidence type="ECO:0000256" key="8">
    <source>
        <dbReference type="ARBA" id="ARBA00023242"/>
    </source>
</evidence>
<dbReference type="GO" id="GO:0000822">
    <property type="term" value="F:inositol hexakisphosphate binding"/>
    <property type="evidence" value="ECO:0007669"/>
    <property type="project" value="TreeGrafter"/>
</dbReference>
<comment type="similarity">
    <text evidence="2">Belongs to the GLE1 family.</text>
</comment>